<dbReference type="Gene3D" id="3.40.50.1820">
    <property type="entry name" value="alpha/beta hydrolase"/>
    <property type="match status" value="1"/>
</dbReference>
<dbReference type="GO" id="GO:0016020">
    <property type="term" value="C:membrane"/>
    <property type="evidence" value="ECO:0007669"/>
    <property type="project" value="TreeGrafter"/>
</dbReference>
<organism evidence="2 3">
    <name type="scientific">Methanoculleus bourgensis</name>
    <dbReference type="NCBI Taxonomy" id="83986"/>
    <lineage>
        <taxon>Archaea</taxon>
        <taxon>Methanobacteriati</taxon>
        <taxon>Methanobacteriota</taxon>
        <taxon>Stenosarchaea group</taxon>
        <taxon>Methanomicrobia</taxon>
        <taxon>Methanomicrobiales</taxon>
        <taxon>Methanomicrobiaceae</taxon>
        <taxon>Methanoculleus</taxon>
    </lineage>
</organism>
<gene>
    <name evidence="2" type="ORF">MMAB1_1204</name>
</gene>
<dbReference type="GeneID" id="32210343"/>
<dbReference type="RefSeq" id="WP_074176122.1">
    <property type="nucleotide sequence ID" value="NZ_LT158599.1"/>
</dbReference>
<dbReference type="PANTHER" id="PTHR43798">
    <property type="entry name" value="MONOACYLGLYCEROL LIPASE"/>
    <property type="match status" value="1"/>
</dbReference>
<reference evidence="2 3" key="1">
    <citation type="submission" date="2016-01" db="EMBL/GenBank/DDBJ databases">
        <authorList>
            <person name="Manzoor S."/>
        </authorList>
    </citation>
    <scope>NUCLEOTIDE SEQUENCE [LARGE SCALE GENOMIC DNA]</scope>
    <source>
        <strain evidence="2">Methanoculleus sp MAB1</strain>
    </source>
</reference>
<evidence type="ECO:0000259" key="1">
    <source>
        <dbReference type="Pfam" id="PF12697"/>
    </source>
</evidence>
<sequence>MIFKEFGQKGLPTIILLHGGGLSYWSLNNVVKNLVDDYHVITPILDGHGDDWDNTFISIEDSATKLIQYIDDVHNGQVFAIGGLSIGAQIVLETLSKRENIAKYAIVESALVYPIKGLSTLTGLTYKLLYGLVKKRWFAKMQAKSLSVPNDMFEKYFEDSRRMSRQSLVNISLSSGSYRLKDSIQNTKTNVLIIVCEKELNLVVKSGKLLEEYIPDSKLYVAKNMGHGEMSLVNYEQYLRVARRFIEGQELPE</sequence>
<protein>
    <submittedName>
        <fullName evidence="2">Alpha/beta fold family hydrolase</fullName>
    </submittedName>
</protein>
<dbReference type="PANTHER" id="PTHR43798:SF33">
    <property type="entry name" value="HYDROLASE, PUTATIVE (AFU_ORTHOLOGUE AFUA_2G14860)-RELATED"/>
    <property type="match status" value="1"/>
</dbReference>
<dbReference type="SUPFAM" id="SSF53474">
    <property type="entry name" value="alpha/beta-Hydrolases"/>
    <property type="match status" value="1"/>
</dbReference>
<accession>A0A0X3BJU8</accession>
<dbReference type="OrthoDB" id="7531at2157"/>
<dbReference type="KEGG" id="mema:MMAB1_1204"/>
<dbReference type="Proteomes" id="UP000069850">
    <property type="component" value="Chromosome 1"/>
</dbReference>
<proteinExistence type="predicted"/>
<dbReference type="InterPro" id="IPR029058">
    <property type="entry name" value="AB_hydrolase_fold"/>
</dbReference>
<dbReference type="InterPro" id="IPR050266">
    <property type="entry name" value="AB_hydrolase_sf"/>
</dbReference>
<dbReference type="AlphaFoldDB" id="A0A0X3BJU8"/>
<name>A0A0X3BJU8_9EURY</name>
<feature type="domain" description="AB hydrolase-1" evidence="1">
    <location>
        <begin position="14"/>
        <end position="242"/>
    </location>
</feature>
<dbReference type="GO" id="GO:0016787">
    <property type="term" value="F:hydrolase activity"/>
    <property type="evidence" value="ECO:0007669"/>
    <property type="project" value="UniProtKB-KW"/>
</dbReference>
<evidence type="ECO:0000313" key="2">
    <source>
        <dbReference type="EMBL" id="CVK32417.1"/>
    </source>
</evidence>
<dbReference type="EMBL" id="LT158599">
    <property type="protein sequence ID" value="CVK32417.1"/>
    <property type="molecule type" value="Genomic_DNA"/>
</dbReference>
<evidence type="ECO:0000313" key="3">
    <source>
        <dbReference type="Proteomes" id="UP000069850"/>
    </source>
</evidence>
<keyword evidence="2" id="KW-0378">Hydrolase</keyword>
<dbReference type="Pfam" id="PF12697">
    <property type="entry name" value="Abhydrolase_6"/>
    <property type="match status" value="1"/>
</dbReference>
<dbReference type="InterPro" id="IPR000073">
    <property type="entry name" value="AB_hydrolase_1"/>
</dbReference>